<accession>A0A6N1V969</accession>
<dbReference type="Proteomes" id="UP000509367">
    <property type="component" value="Chromosome"/>
</dbReference>
<keyword evidence="10" id="KW-1185">Reference proteome</keyword>
<feature type="transmembrane region" description="Helical" evidence="7">
    <location>
        <begin position="95"/>
        <end position="119"/>
    </location>
</feature>
<keyword evidence="6 7" id="KW-0472">Membrane</keyword>
<feature type="transmembrane region" description="Helical" evidence="7">
    <location>
        <begin position="171"/>
        <end position="193"/>
    </location>
</feature>
<evidence type="ECO:0000313" key="10">
    <source>
        <dbReference type="Proteomes" id="UP000509367"/>
    </source>
</evidence>
<feature type="transmembrane region" description="Helical" evidence="7">
    <location>
        <begin position="363"/>
        <end position="384"/>
    </location>
</feature>
<dbReference type="NCBIfam" id="TIGR00786">
    <property type="entry name" value="dctM"/>
    <property type="match status" value="1"/>
</dbReference>
<evidence type="ECO:0000256" key="6">
    <source>
        <dbReference type="ARBA" id="ARBA00023136"/>
    </source>
</evidence>
<feature type="transmembrane region" description="Helical" evidence="7">
    <location>
        <begin position="313"/>
        <end position="330"/>
    </location>
</feature>
<feature type="transmembrane region" description="Helical" evidence="7">
    <location>
        <begin position="271"/>
        <end position="293"/>
    </location>
</feature>
<feature type="transmembrane region" description="Helical" evidence="7">
    <location>
        <begin position="214"/>
        <end position="235"/>
    </location>
</feature>
<proteinExistence type="inferred from homology"/>
<evidence type="ECO:0000256" key="7">
    <source>
        <dbReference type="RuleBase" id="RU369079"/>
    </source>
</evidence>
<evidence type="ECO:0000256" key="1">
    <source>
        <dbReference type="ARBA" id="ARBA00004429"/>
    </source>
</evidence>
<dbReference type="Pfam" id="PF06808">
    <property type="entry name" value="DctM"/>
    <property type="match status" value="1"/>
</dbReference>
<comment type="subunit">
    <text evidence="7">The complex comprises the extracytoplasmic solute receptor protein and the two transmembrane proteins.</text>
</comment>
<sequence length="428" mass="44724">MTAVVLFAIFLALVALRSSIIIAIGLSVVAALIVSGFSGMLWIIPMKVLENATNASLLAIPFFVLAGNLMNAIGITERIFNLANALVGHMRAGLAQVNVLASVLLAGGTGAAVADIAGLGAVEIRAMRERGYTASFASAITVVSAIVAPFIPPSVPLVVYAFLSNTSVARMFLAGLVPGLLVAVSLMLFNRYLATRTDFPTQPRATGAEVLKHARSGLLALVAPGIIMGGILSGLTTASEAGALASGYILLLGAFFRTLNWKAIYAALTETVLVTSMIMIIIGFAGAMGWLMAIEQIPQDLARALPELLDSRYAFLAAIGGLALVLGCFIDGVTIKLLLVPILLPLVDAFVVDRVHFGIVLEMSLIMGIATPPLGIGLFVSARLSGAPFETIVRDVLPYFIPLLLVLALLVLVPGFSLWLPNLVLGPV</sequence>
<evidence type="ECO:0000256" key="4">
    <source>
        <dbReference type="ARBA" id="ARBA00022692"/>
    </source>
</evidence>
<dbReference type="PANTHER" id="PTHR33362">
    <property type="entry name" value="SIALIC ACID TRAP TRANSPORTER PERMEASE PROTEIN SIAT-RELATED"/>
    <property type="match status" value="1"/>
</dbReference>
<dbReference type="AlphaFoldDB" id="A0A6N1V969"/>
<protein>
    <recommendedName>
        <fullName evidence="7">TRAP transporter large permease protein</fullName>
    </recommendedName>
</protein>
<dbReference type="PANTHER" id="PTHR33362:SF3">
    <property type="entry name" value="SIALIC ACID TRAP TRANSPORTER PERMEASE PROTEIN SIAT"/>
    <property type="match status" value="1"/>
</dbReference>
<reference evidence="9 10" key="1">
    <citation type="submission" date="2020-06" db="EMBL/GenBank/DDBJ databases">
        <title>Oricola thermophila sp. nov. isolated from a tidal sediments.</title>
        <authorList>
            <person name="Kwon K.K."/>
            <person name="Yang S.-H."/>
            <person name="Park M.-J."/>
        </authorList>
    </citation>
    <scope>NUCLEOTIDE SEQUENCE [LARGE SCALE GENOMIC DNA]</scope>
    <source>
        <strain evidence="9 10">MEBiC13590</strain>
    </source>
</reference>
<evidence type="ECO:0000313" key="9">
    <source>
        <dbReference type="EMBL" id="QKV17053.1"/>
    </source>
</evidence>
<comment type="function">
    <text evidence="7">Part of the tripartite ATP-independent periplasmic (TRAP) transport system.</text>
</comment>
<dbReference type="InterPro" id="IPR004681">
    <property type="entry name" value="TRAP_DctM"/>
</dbReference>
<keyword evidence="4 7" id="KW-0812">Transmembrane</keyword>
<keyword evidence="5 7" id="KW-1133">Transmembrane helix</keyword>
<name>A0A6N1V969_9HYPH</name>
<feature type="domain" description="TRAP C4-dicarboxylate transport system permease DctM subunit" evidence="8">
    <location>
        <begin position="7"/>
        <end position="415"/>
    </location>
</feature>
<dbReference type="GO" id="GO:0005886">
    <property type="term" value="C:plasma membrane"/>
    <property type="evidence" value="ECO:0007669"/>
    <property type="project" value="UniProtKB-SubCell"/>
</dbReference>
<feature type="transmembrane region" description="Helical" evidence="7">
    <location>
        <begin position="27"/>
        <end position="44"/>
    </location>
</feature>
<keyword evidence="2" id="KW-1003">Cell membrane</keyword>
<evidence type="ECO:0000256" key="3">
    <source>
        <dbReference type="ARBA" id="ARBA00022519"/>
    </source>
</evidence>
<dbReference type="GO" id="GO:0022857">
    <property type="term" value="F:transmembrane transporter activity"/>
    <property type="evidence" value="ECO:0007669"/>
    <property type="project" value="UniProtKB-UniRule"/>
</dbReference>
<evidence type="ECO:0000259" key="8">
    <source>
        <dbReference type="Pfam" id="PF06808"/>
    </source>
</evidence>
<keyword evidence="3 7" id="KW-0997">Cell inner membrane</keyword>
<dbReference type="EMBL" id="CP054836">
    <property type="protein sequence ID" value="QKV17053.1"/>
    <property type="molecule type" value="Genomic_DNA"/>
</dbReference>
<feature type="transmembrane region" description="Helical" evidence="7">
    <location>
        <begin position="241"/>
        <end position="259"/>
    </location>
</feature>
<comment type="subcellular location">
    <subcellularLocation>
        <location evidence="1 7">Cell inner membrane</location>
        <topology evidence="1 7">Multi-pass membrane protein</topology>
    </subcellularLocation>
</comment>
<evidence type="ECO:0000256" key="2">
    <source>
        <dbReference type="ARBA" id="ARBA00022475"/>
    </source>
</evidence>
<keyword evidence="7" id="KW-0813">Transport</keyword>
<feature type="transmembrane region" description="Helical" evidence="7">
    <location>
        <begin position="131"/>
        <end position="151"/>
    </location>
</feature>
<feature type="transmembrane region" description="Helical" evidence="7">
    <location>
        <begin position="56"/>
        <end position="75"/>
    </location>
</feature>
<feature type="transmembrane region" description="Helical" evidence="7">
    <location>
        <begin position="396"/>
        <end position="420"/>
    </location>
</feature>
<comment type="similarity">
    <text evidence="7">Belongs to the TRAP transporter large permease family.</text>
</comment>
<gene>
    <name evidence="9" type="ORF">HTY61_00500</name>
</gene>
<dbReference type="InterPro" id="IPR010656">
    <property type="entry name" value="DctM"/>
</dbReference>
<organism evidence="9 10">
    <name type="scientific">Oricola thermophila</name>
    <dbReference type="NCBI Taxonomy" id="2742145"/>
    <lineage>
        <taxon>Bacteria</taxon>
        <taxon>Pseudomonadati</taxon>
        <taxon>Pseudomonadota</taxon>
        <taxon>Alphaproteobacteria</taxon>
        <taxon>Hyphomicrobiales</taxon>
        <taxon>Ahrensiaceae</taxon>
        <taxon>Oricola</taxon>
    </lineage>
</organism>
<dbReference type="KEGG" id="orm:HTY61_00500"/>
<dbReference type="PIRSF" id="PIRSF006066">
    <property type="entry name" value="HI0050"/>
    <property type="match status" value="1"/>
</dbReference>
<evidence type="ECO:0000256" key="5">
    <source>
        <dbReference type="ARBA" id="ARBA00022989"/>
    </source>
</evidence>
<dbReference type="RefSeq" id="WP_175274949.1">
    <property type="nucleotide sequence ID" value="NZ_CP054836.1"/>
</dbReference>